<evidence type="ECO:0000313" key="3">
    <source>
        <dbReference type="Proteomes" id="UP001500064"/>
    </source>
</evidence>
<proteinExistence type="predicted"/>
<gene>
    <name evidence="2" type="ORF">GCM10009733_098310</name>
</gene>
<protein>
    <submittedName>
        <fullName evidence="2">Uncharacterized protein</fullName>
    </submittedName>
</protein>
<comment type="caution">
    <text evidence="2">The sequence shown here is derived from an EMBL/GenBank/DDBJ whole genome shotgun (WGS) entry which is preliminary data.</text>
</comment>
<accession>A0ABN2HDA8</accession>
<evidence type="ECO:0000256" key="1">
    <source>
        <dbReference type="SAM" id="MobiDB-lite"/>
    </source>
</evidence>
<dbReference type="Proteomes" id="UP001500064">
    <property type="component" value="Unassembled WGS sequence"/>
</dbReference>
<feature type="region of interest" description="Disordered" evidence="1">
    <location>
        <begin position="16"/>
        <end position="44"/>
    </location>
</feature>
<feature type="compositionally biased region" description="Basic and acidic residues" evidence="1">
    <location>
        <begin position="33"/>
        <end position="44"/>
    </location>
</feature>
<sequence>MMIGTIYKTCSCRDEASGKKLGKSCPKLRRSGGKGERWSPTHGT</sequence>
<reference evidence="2 3" key="1">
    <citation type="journal article" date="2019" name="Int. J. Syst. Evol. Microbiol.">
        <title>The Global Catalogue of Microorganisms (GCM) 10K type strain sequencing project: providing services to taxonomists for standard genome sequencing and annotation.</title>
        <authorList>
            <consortium name="The Broad Institute Genomics Platform"/>
            <consortium name="The Broad Institute Genome Sequencing Center for Infectious Disease"/>
            <person name="Wu L."/>
            <person name="Ma J."/>
        </authorList>
    </citation>
    <scope>NUCLEOTIDE SEQUENCE [LARGE SCALE GENOMIC DNA]</scope>
    <source>
        <strain evidence="2 3">JCM 13929</strain>
    </source>
</reference>
<evidence type="ECO:0000313" key="2">
    <source>
        <dbReference type="EMBL" id="GAA1685985.1"/>
    </source>
</evidence>
<dbReference type="EMBL" id="BAAAMU010000147">
    <property type="protein sequence ID" value="GAA1685985.1"/>
    <property type="molecule type" value="Genomic_DNA"/>
</dbReference>
<keyword evidence="3" id="KW-1185">Reference proteome</keyword>
<organism evidence="2 3">
    <name type="scientific">Nonomuraea maheshkhaliensis</name>
    <dbReference type="NCBI Taxonomy" id="419590"/>
    <lineage>
        <taxon>Bacteria</taxon>
        <taxon>Bacillati</taxon>
        <taxon>Actinomycetota</taxon>
        <taxon>Actinomycetes</taxon>
        <taxon>Streptosporangiales</taxon>
        <taxon>Streptosporangiaceae</taxon>
        <taxon>Nonomuraea</taxon>
    </lineage>
</organism>
<name>A0ABN2HDA8_9ACTN</name>
<feature type="compositionally biased region" description="Basic residues" evidence="1">
    <location>
        <begin position="20"/>
        <end position="32"/>
    </location>
</feature>